<gene>
    <name evidence="1" type="ORF">DY000_02005387</name>
</gene>
<accession>A0ABQ7CII2</accession>
<protein>
    <recommendedName>
        <fullName evidence="3">F-box domain-containing protein</fullName>
    </recommendedName>
</protein>
<dbReference type="EMBL" id="QGKV02000832">
    <property type="protein sequence ID" value="KAF3550978.1"/>
    <property type="molecule type" value="Genomic_DNA"/>
</dbReference>
<proteinExistence type="predicted"/>
<sequence length="100" mass="11596">MLIFCFECRRPNWYGFIKANNPMSRNPRLYNINLISVMFSKDSAFIVILILLPKEAIRACISIRNWRFVDVNESRLKSLILAPAKLPMGSINNIYNLCIS</sequence>
<evidence type="ECO:0000313" key="1">
    <source>
        <dbReference type="EMBL" id="KAF3550978.1"/>
    </source>
</evidence>
<name>A0ABQ7CII2_BRACR</name>
<keyword evidence="2" id="KW-1185">Reference proteome</keyword>
<evidence type="ECO:0008006" key="3">
    <source>
        <dbReference type="Google" id="ProtNLM"/>
    </source>
</evidence>
<evidence type="ECO:0000313" key="2">
    <source>
        <dbReference type="Proteomes" id="UP000266723"/>
    </source>
</evidence>
<dbReference type="Proteomes" id="UP000266723">
    <property type="component" value="Unassembled WGS sequence"/>
</dbReference>
<comment type="caution">
    <text evidence="1">The sequence shown here is derived from an EMBL/GenBank/DDBJ whole genome shotgun (WGS) entry which is preliminary data.</text>
</comment>
<organism evidence="1 2">
    <name type="scientific">Brassica cretica</name>
    <name type="common">Mustard</name>
    <dbReference type="NCBI Taxonomy" id="69181"/>
    <lineage>
        <taxon>Eukaryota</taxon>
        <taxon>Viridiplantae</taxon>
        <taxon>Streptophyta</taxon>
        <taxon>Embryophyta</taxon>
        <taxon>Tracheophyta</taxon>
        <taxon>Spermatophyta</taxon>
        <taxon>Magnoliopsida</taxon>
        <taxon>eudicotyledons</taxon>
        <taxon>Gunneridae</taxon>
        <taxon>Pentapetalae</taxon>
        <taxon>rosids</taxon>
        <taxon>malvids</taxon>
        <taxon>Brassicales</taxon>
        <taxon>Brassicaceae</taxon>
        <taxon>Brassiceae</taxon>
        <taxon>Brassica</taxon>
    </lineage>
</organism>
<reference evidence="1 2" key="1">
    <citation type="journal article" date="2020" name="BMC Genomics">
        <title>Intraspecific diversification of the crop wild relative Brassica cretica Lam. using demographic model selection.</title>
        <authorList>
            <person name="Kioukis A."/>
            <person name="Michalopoulou V.A."/>
            <person name="Briers L."/>
            <person name="Pirintsos S."/>
            <person name="Studholme D.J."/>
            <person name="Pavlidis P."/>
            <person name="Sarris P.F."/>
        </authorList>
    </citation>
    <scope>NUCLEOTIDE SEQUENCE [LARGE SCALE GENOMIC DNA]</scope>
    <source>
        <strain evidence="2">cv. PFS-1207/04</strain>
    </source>
</reference>